<dbReference type="Pfam" id="PF03441">
    <property type="entry name" value="FAD_binding_7"/>
    <property type="match status" value="1"/>
</dbReference>
<dbReference type="Gene3D" id="3.40.50.620">
    <property type="entry name" value="HUPs"/>
    <property type="match status" value="1"/>
</dbReference>
<evidence type="ECO:0000256" key="4">
    <source>
        <dbReference type="ARBA" id="ARBA00022991"/>
    </source>
</evidence>
<feature type="site" description="Electron transfer via tryptophanyl radical" evidence="6">
    <location>
        <position position="412"/>
    </location>
</feature>
<dbReference type="EMBL" id="CAJNJA010049942">
    <property type="protein sequence ID" value="CAE7839235.1"/>
    <property type="molecule type" value="Genomic_DNA"/>
</dbReference>
<dbReference type="Pfam" id="PF00875">
    <property type="entry name" value="DNA_photolyase"/>
    <property type="match status" value="1"/>
</dbReference>
<dbReference type="PROSITE" id="PS51645">
    <property type="entry name" value="PHR_CRY_ALPHA_BETA"/>
    <property type="match status" value="1"/>
</dbReference>
<dbReference type="Gene3D" id="1.25.40.80">
    <property type="match status" value="1"/>
</dbReference>
<dbReference type="InterPro" id="IPR006050">
    <property type="entry name" value="DNA_photolyase_N"/>
</dbReference>
<dbReference type="InterPro" id="IPR036134">
    <property type="entry name" value="Crypto/Photolyase_FAD-like_sf"/>
</dbReference>
<evidence type="ECO:0000256" key="5">
    <source>
        <dbReference type="PIRSR" id="PIRSR602081-1"/>
    </source>
</evidence>
<evidence type="ECO:0000313" key="9">
    <source>
        <dbReference type="EMBL" id="CAE7839235.1"/>
    </source>
</evidence>
<keyword evidence="3 5" id="KW-0274">FAD</keyword>
<evidence type="ECO:0000256" key="1">
    <source>
        <dbReference type="ARBA" id="ARBA00005862"/>
    </source>
</evidence>
<feature type="non-terminal residue" evidence="9">
    <location>
        <position position="451"/>
    </location>
</feature>
<reference evidence="9" key="1">
    <citation type="submission" date="2021-02" db="EMBL/GenBank/DDBJ databases">
        <authorList>
            <person name="Dougan E. K."/>
            <person name="Rhodes N."/>
            <person name="Thang M."/>
            <person name="Chan C."/>
        </authorList>
    </citation>
    <scope>NUCLEOTIDE SEQUENCE</scope>
</reference>
<dbReference type="SUPFAM" id="SSF52425">
    <property type="entry name" value="Cryptochrome/photolyase, N-terminal domain"/>
    <property type="match status" value="1"/>
</dbReference>
<dbReference type="InterPro" id="IPR005101">
    <property type="entry name" value="Cryptochr/Photolyase_FAD-bd"/>
</dbReference>
<dbReference type="GO" id="GO:0003677">
    <property type="term" value="F:DNA binding"/>
    <property type="evidence" value="ECO:0007669"/>
    <property type="project" value="TreeGrafter"/>
</dbReference>
<evidence type="ECO:0000256" key="7">
    <source>
        <dbReference type="RuleBase" id="RU367151"/>
    </source>
</evidence>
<comment type="caution">
    <text evidence="9">The sequence shown here is derived from an EMBL/GenBank/DDBJ whole genome shotgun (WGS) entry which is preliminary data.</text>
</comment>
<dbReference type="InterPro" id="IPR014729">
    <property type="entry name" value="Rossmann-like_a/b/a_fold"/>
</dbReference>
<dbReference type="PROSITE" id="PS00394">
    <property type="entry name" value="DNA_PHOTOLYASES_1_1"/>
    <property type="match status" value="1"/>
</dbReference>
<keyword evidence="2 5" id="KW-0285">Flavoprotein</keyword>
<dbReference type="NCBIfam" id="TIGR02765">
    <property type="entry name" value="crypto_DASH"/>
    <property type="match status" value="1"/>
</dbReference>
<dbReference type="AlphaFoldDB" id="A0A812ZUW7"/>
<dbReference type="SUPFAM" id="SSF48173">
    <property type="entry name" value="Cryptochrome/photolyase FAD-binding domain"/>
    <property type="match status" value="1"/>
</dbReference>
<evidence type="ECO:0000259" key="8">
    <source>
        <dbReference type="PROSITE" id="PS51645"/>
    </source>
</evidence>
<dbReference type="Gene3D" id="1.10.579.10">
    <property type="entry name" value="DNA Cyclobutane Dipyrimidine Photolyase, subunit A, domain 3"/>
    <property type="match status" value="1"/>
</dbReference>
<keyword evidence="4 7" id="KW-0157">Chromophore</keyword>
<keyword evidence="10" id="KW-1185">Reference proteome</keyword>
<dbReference type="GO" id="GO:0003904">
    <property type="term" value="F:deoxyribodipyrimidine photo-lyase activity"/>
    <property type="evidence" value="ECO:0007669"/>
    <property type="project" value="TreeGrafter"/>
</dbReference>
<feature type="domain" description="Photolyase/cryptochrome alpha/beta" evidence="8">
    <location>
        <begin position="3"/>
        <end position="138"/>
    </location>
</feature>
<dbReference type="InterPro" id="IPR036155">
    <property type="entry name" value="Crypto/Photolyase_N_sf"/>
</dbReference>
<comment type="cofactor">
    <cofactor evidence="5 7">
        <name>FAD</name>
        <dbReference type="ChEBI" id="CHEBI:57692"/>
    </cofactor>
    <text evidence="5 7">Binds 1 FAD per subunit.</text>
</comment>
<dbReference type="GO" id="GO:0071949">
    <property type="term" value="F:FAD binding"/>
    <property type="evidence" value="ECO:0007669"/>
    <property type="project" value="TreeGrafter"/>
</dbReference>
<gene>
    <name evidence="9" type="ORF">SNEC2469_LOCUS25368</name>
</gene>
<sequence>MEGIVCAWLRNDLRLHDNGVLHQAAAIASRKNLRVLPVYVFDPRYFQRTRYRTLRTGCLRALFLLRSVLALKRQLRRVGSDLLIKVGRPEKLLPTLLAEDAHLLTQQEVTSAELTIDGNLRRALSGRCQWQYCWGSTLFHRDDVGCAASLDNIPEYFNQFVKCVWSGQVQKSEEQVDIPRVARLVRPCLPDLELGSLPLPEAHDLDFEPTWRDLPYAEELPEPCRDDEFLGGEEAGLERLADYLRTDFQYTFHTDRLEHFGEYYASRLGPWMAHGCLSPRKVFEEICRCEVQSPGLSHTQRLAVELTWRDFFRYLSGKHGNGIFREGGVKGYKRKWKQDVRMFNLWSEGRTGYPLVDACMRELGATGLASNHARLNAASFLACSMGFDWRRGADWFESHLLDYDVTSNWANWVRCAGLTEGRLSSFNVVRQSQKLDPEGVYLKRWLPELEQ</sequence>
<evidence type="ECO:0000256" key="2">
    <source>
        <dbReference type="ARBA" id="ARBA00022630"/>
    </source>
</evidence>
<dbReference type="InterPro" id="IPR018394">
    <property type="entry name" value="DNA_photolyase_1_CS_C"/>
</dbReference>
<evidence type="ECO:0000313" key="10">
    <source>
        <dbReference type="Proteomes" id="UP000601435"/>
    </source>
</evidence>
<dbReference type="OrthoDB" id="444763at2759"/>
<feature type="binding site" evidence="5">
    <location>
        <begin position="402"/>
        <end position="404"/>
    </location>
    <ligand>
        <name>FAD</name>
        <dbReference type="ChEBI" id="CHEBI:57692"/>
    </ligand>
</feature>
<organism evidence="9 10">
    <name type="scientific">Symbiodinium necroappetens</name>
    <dbReference type="NCBI Taxonomy" id="1628268"/>
    <lineage>
        <taxon>Eukaryota</taxon>
        <taxon>Sar</taxon>
        <taxon>Alveolata</taxon>
        <taxon>Dinophyceae</taxon>
        <taxon>Suessiales</taxon>
        <taxon>Symbiodiniaceae</taxon>
        <taxon>Symbiodinium</taxon>
    </lineage>
</organism>
<feature type="binding site" evidence="5">
    <location>
        <begin position="305"/>
        <end position="312"/>
    </location>
    <ligand>
        <name>FAD</name>
        <dbReference type="ChEBI" id="CHEBI:57692"/>
    </ligand>
</feature>
<accession>A0A812ZUW7</accession>
<dbReference type="Proteomes" id="UP000601435">
    <property type="component" value="Unassembled WGS sequence"/>
</dbReference>
<feature type="site" description="Electron transfer via tryptophanyl radical" evidence="6">
    <location>
        <position position="336"/>
    </location>
</feature>
<dbReference type="InterPro" id="IPR002081">
    <property type="entry name" value="Cryptochrome/DNA_photolyase_1"/>
</dbReference>
<name>A0A812ZUW7_9DINO</name>
<dbReference type="GO" id="GO:0000719">
    <property type="term" value="P:photoreactive repair"/>
    <property type="evidence" value="ECO:0007669"/>
    <property type="project" value="TreeGrafter"/>
</dbReference>
<dbReference type="PRINTS" id="PR00147">
    <property type="entry name" value="DNAPHOTLYASE"/>
</dbReference>
<protein>
    <recommendedName>
        <fullName evidence="7">Cryptochrome DASH</fullName>
    </recommendedName>
</protein>
<evidence type="ECO:0000256" key="3">
    <source>
        <dbReference type="ARBA" id="ARBA00022827"/>
    </source>
</evidence>
<feature type="site" description="Electron transfer via tryptophanyl radical" evidence="6">
    <location>
        <position position="389"/>
    </location>
</feature>
<evidence type="ECO:0000256" key="6">
    <source>
        <dbReference type="PIRSR" id="PIRSR602081-2"/>
    </source>
</evidence>
<dbReference type="InterPro" id="IPR014133">
    <property type="entry name" value="Cry_DASH"/>
</dbReference>
<dbReference type="PANTHER" id="PTHR11455">
    <property type="entry name" value="CRYPTOCHROME"/>
    <property type="match status" value="1"/>
</dbReference>
<dbReference type="PANTHER" id="PTHR11455:SF22">
    <property type="entry name" value="CRYPTOCHROME DASH"/>
    <property type="match status" value="1"/>
</dbReference>
<proteinExistence type="inferred from homology"/>
<comment type="similarity">
    <text evidence="1 7">Belongs to the DNA photolyase class-1 family.</text>
</comment>
<comment type="function">
    <text evidence="7">May have a photoreceptor function.</text>
</comment>
<comment type="cofactor">
    <cofactor evidence="7">
        <name>(6R)-5,10-methylene-5,6,7,8-tetrahydrofolate</name>
        <dbReference type="ChEBI" id="CHEBI:15636"/>
    </cofactor>
    <text evidence="7">Binds 1 5,10-methenyltetrahydrofolate (MTHF) per subunit.</text>
</comment>